<feature type="compositionally biased region" description="Polar residues" evidence="1">
    <location>
        <begin position="1"/>
        <end position="10"/>
    </location>
</feature>
<dbReference type="GeneID" id="35603772"/>
<reference evidence="2 3" key="1">
    <citation type="submission" date="2016-03" db="EMBL/GenBank/DDBJ databases">
        <authorList>
            <person name="Ploux O."/>
        </authorList>
    </citation>
    <scope>NUCLEOTIDE SEQUENCE [LARGE SCALE GENOMIC DNA]</scope>
    <source>
        <strain evidence="2 3">URUG2</strain>
    </source>
</reference>
<organism evidence="2 3">
    <name type="scientific">Ramularia collo-cygni</name>
    <dbReference type="NCBI Taxonomy" id="112498"/>
    <lineage>
        <taxon>Eukaryota</taxon>
        <taxon>Fungi</taxon>
        <taxon>Dikarya</taxon>
        <taxon>Ascomycota</taxon>
        <taxon>Pezizomycotina</taxon>
        <taxon>Dothideomycetes</taxon>
        <taxon>Dothideomycetidae</taxon>
        <taxon>Mycosphaerellales</taxon>
        <taxon>Mycosphaerellaceae</taxon>
        <taxon>Ramularia</taxon>
    </lineage>
</organism>
<feature type="compositionally biased region" description="Low complexity" evidence="1">
    <location>
        <begin position="20"/>
        <end position="31"/>
    </location>
</feature>
<proteinExistence type="predicted"/>
<gene>
    <name evidence="2" type="ORF">RCC_08688</name>
</gene>
<protein>
    <submittedName>
        <fullName evidence="2">Uncharacterized protein</fullName>
    </submittedName>
</protein>
<keyword evidence="3" id="KW-1185">Reference proteome</keyword>
<dbReference type="AlphaFoldDB" id="A0A2D3V7U5"/>
<dbReference type="Proteomes" id="UP000225277">
    <property type="component" value="Unassembled WGS sequence"/>
</dbReference>
<dbReference type="RefSeq" id="XP_023629704.1">
    <property type="nucleotide sequence ID" value="XM_023773936.1"/>
</dbReference>
<dbReference type="EMBL" id="FJUY01000015">
    <property type="protein sequence ID" value="CZT22980.1"/>
    <property type="molecule type" value="Genomic_DNA"/>
</dbReference>
<evidence type="ECO:0000313" key="3">
    <source>
        <dbReference type="Proteomes" id="UP000225277"/>
    </source>
</evidence>
<sequence length="110" mass="12051">MELFENSPNTMDDALARQKSPSARSPIASSPAPIPPDRLAHRILSKNSPARLAQSLLGSKIQKTPPPETSHLEILPSRIQVRPSEKIHPPPYRETKSGPPAPSLQRLDLP</sequence>
<feature type="compositionally biased region" description="Basic and acidic residues" evidence="1">
    <location>
        <begin position="83"/>
        <end position="96"/>
    </location>
</feature>
<name>A0A2D3V7U5_9PEZI</name>
<accession>A0A2D3V7U5</accession>
<evidence type="ECO:0000256" key="1">
    <source>
        <dbReference type="SAM" id="MobiDB-lite"/>
    </source>
</evidence>
<feature type="region of interest" description="Disordered" evidence="1">
    <location>
        <begin position="1"/>
        <end position="38"/>
    </location>
</feature>
<feature type="region of interest" description="Disordered" evidence="1">
    <location>
        <begin position="58"/>
        <end position="110"/>
    </location>
</feature>
<evidence type="ECO:0000313" key="2">
    <source>
        <dbReference type="EMBL" id="CZT22980.1"/>
    </source>
</evidence>